<dbReference type="Proteomes" id="UP001589688">
    <property type="component" value="Unassembled WGS sequence"/>
</dbReference>
<dbReference type="SUPFAM" id="SSF51197">
    <property type="entry name" value="Clavaminate synthase-like"/>
    <property type="match status" value="1"/>
</dbReference>
<comment type="caution">
    <text evidence="1">The sequence shown here is derived from an EMBL/GenBank/DDBJ whole genome shotgun (WGS) entry which is preliminary data.</text>
</comment>
<evidence type="ECO:0000313" key="2">
    <source>
        <dbReference type="Proteomes" id="UP001589688"/>
    </source>
</evidence>
<gene>
    <name evidence="1" type="ORF">ACFFK8_07370</name>
</gene>
<dbReference type="InterPro" id="IPR037012">
    <property type="entry name" value="NanQ/TabA/YiaL_sf"/>
</dbReference>
<dbReference type="RefSeq" id="WP_027952310.1">
    <property type="nucleotide sequence ID" value="NZ_JADU01000016.1"/>
</dbReference>
<name>A0ABV5ZL09_9BACT</name>
<reference evidence="1 2" key="1">
    <citation type="submission" date="2024-09" db="EMBL/GenBank/DDBJ databases">
        <authorList>
            <person name="Sun Q."/>
            <person name="Mori K."/>
        </authorList>
    </citation>
    <scope>NUCLEOTIDE SEQUENCE [LARGE SCALE GENOMIC DNA]</scope>
    <source>
        <strain evidence="1 2">ATCC 51272</strain>
    </source>
</reference>
<accession>A0ABV5ZL09</accession>
<protein>
    <submittedName>
        <fullName evidence="1">YhcH/YjgK/YiaL family protein</fullName>
    </submittedName>
</protein>
<keyword evidence="2" id="KW-1185">Reference proteome</keyword>
<organism evidence="1 2">
    <name type="scientific">Hallella seregens ATCC 51272</name>
    <dbReference type="NCBI Taxonomy" id="1336250"/>
    <lineage>
        <taxon>Bacteria</taxon>
        <taxon>Pseudomonadati</taxon>
        <taxon>Bacteroidota</taxon>
        <taxon>Bacteroidia</taxon>
        <taxon>Bacteroidales</taxon>
        <taxon>Prevotellaceae</taxon>
        <taxon>Hallella</taxon>
    </lineage>
</organism>
<dbReference type="EMBL" id="JBHLZF010000002">
    <property type="protein sequence ID" value="MFB9897620.1"/>
    <property type="molecule type" value="Genomic_DNA"/>
</dbReference>
<proteinExistence type="predicted"/>
<dbReference type="PANTHER" id="PTHR34986">
    <property type="entry name" value="EVOLVED BETA-GALACTOSIDASE SUBUNIT BETA"/>
    <property type="match status" value="1"/>
</dbReference>
<dbReference type="NCBIfam" id="TIGR00022">
    <property type="entry name" value="YhcH/YjgK/YiaL family protein"/>
    <property type="match status" value="1"/>
</dbReference>
<dbReference type="Gene3D" id="2.60.120.370">
    <property type="entry name" value="YhcH/YjgK/YiaL"/>
    <property type="match status" value="1"/>
</dbReference>
<dbReference type="Pfam" id="PF04074">
    <property type="entry name" value="DUF386"/>
    <property type="match status" value="1"/>
</dbReference>
<sequence length="148" mass="16549">MIIDTLDYLEKYAALNPLFPEVVKFLKQHSLEHLPEGKHAILEQDLFVNVQTAQGKTREAAVLECHRRMIDIQIPLSGSETYGYTPVAALPPASFNEEKDIAKYPGSPCQTYVTVHPGQFAIFFPQDGHAPCITDQPQLLKAIFKVKA</sequence>
<dbReference type="InterPro" id="IPR004375">
    <property type="entry name" value="NanQ/TabA/YiaL"/>
</dbReference>
<evidence type="ECO:0000313" key="1">
    <source>
        <dbReference type="EMBL" id="MFB9897620.1"/>
    </source>
</evidence>
<dbReference type="PANTHER" id="PTHR34986:SF1">
    <property type="entry name" value="PROTEIN YIAL"/>
    <property type="match status" value="1"/>
</dbReference>